<dbReference type="EMBL" id="QRAL01000054">
    <property type="protein sequence ID" value="RSU46909.1"/>
    <property type="molecule type" value="Genomic_DNA"/>
</dbReference>
<accession>A0A430BDG7</accession>
<gene>
    <name evidence="1" type="ORF">DAH51_25325</name>
</gene>
<sequence>MPHDEGSAVARVAGEHPVTPDGRYFVVRGRLWRRSDPSLPEHRREELVNRLMDGRRGVDAAKRSGDIEKEKEARKIVDVAKRELGERGPVWWTDGSQDYNRHMAENTPYADWYAGLAGLPG</sequence>
<proteinExistence type="predicted"/>
<evidence type="ECO:0000313" key="1">
    <source>
        <dbReference type="EMBL" id="RSU46909.1"/>
    </source>
</evidence>
<name>A0A430BDG7_SPHYA</name>
<evidence type="ECO:0000313" key="2">
    <source>
        <dbReference type="Proteomes" id="UP000287401"/>
    </source>
</evidence>
<organism evidence="1 2">
    <name type="scientific">Sphingobium yanoikuyae</name>
    <name type="common">Sphingomonas yanoikuyae</name>
    <dbReference type="NCBI Taxonomy" id="13690"/>
    <lineage>
        <taxon>Bacteria</taxon>
        <taxon>Pseudomonadati</taxon>
        <taxon>Pseudomonadota</taxon>
        <taxon>Alphaproteobacteria</taxon>
        <taxon>Sphingomonadales</taxon>
        <taxon>Sphingomonadaceae</taxon>
        <taxon>Sphingobium</taxon>
    </lineage>
</organism>
<reference evidence="1 2" key="1">
    <citation type="submission" date="2018-07" db="EMBL/GenBank/DDBJ databases">
        <title>Genomic and Epidemiologic Investigation of an Indolent Hospital Outbreak.</title>
        <authorList>
            <person name="Johnson R.C."/>
            <person name="Deming C."/>
            <person name="Conlan S."/>
            <person name="Zellmer C.J."/>
            <person name="Michelin A.V."/>
            <person name="Lee-Lin S."/>
            <person name="Thomas P.J."/>
            <person name="Park M."/>
            <person name="Weingarten R.A."/>
            <person name="Less J."/>
            <person name="Dekker J.P."/>
            <person name="Frank K.M."/>
            <person name="Musser K.A."/>
            <person name="Mcquiston J.R."/>
            <person name="Henderson D.K."/>
            <person name="Lau A.F."/>
            <person name="Palmore T.N."/>
            <person name="Segre J.A."/>
        </authorList>
    </citation>
    <scope>NUCLEOTIDE SEQUENCE [LARGE SCALE GENOMIC DNA]</scope>
    <source>
        <strain evidence="1 2">SK-NIH.Env6_1116</strain>
    </source>
</reference>
<dbReference type="AlphaFoldDB" id="A0A430BDG7"/>
<comment type="caution">
    <text evidence="1">The sequence shown here is derived from an EMBL/GenBank/DDBJ whole genome shotgun (WGS) entry which is preliminary data.</text>
</comment>
<protein>
    <submittedName>
        <fullName evidence="1">Uncharacterized protein</fullName>
    </submittedName>
</protein>
<dbReference type="Proteomes" id="UP000287401">
    <property type="component" value="Unassembled WGS sequence"/>
</dbReference>